<sequence>MQKSSSEVITRFPPRLLLFSVVKAIQSSSSSRREERKIEKLSSLEKMHESMNVIYSQETARPEALSLLPLC</sequence>
<evidence type="ECO:0000313" key="1">
    <source>
        <dbReference type="EMBL" id="PKA62675.1"/>
    </source>
</evidence>
<accession>A0A2I0B4E7</accession>
<dbReference type="EMBL" id="KZ451916">
    <property type="protein sequence ID" value="PKA62675.1"/>
    <property type="molecule type" value="Genomic_DNA"/>
</dbReference>
<reference evidence="1 2" key="1">
    <citation type="journal article" date="2017" name="Nature">
        <title>The Apostasia genome and the evolution of orchids.</title>
        <authorList>
            <person name="Zhang G.Q."/>
            <person name="Liu K.W."/>
            <person name="Li Z."/>
            <person name="Lohaus R."/>
            <person name="Hsiao Y.Y."/>
            <person name="Niu S.C."/>
            <person name="Wang J.Y."/>
            <person name="Lin Y.C."/>
            <person name="Xu Q."/>
            <person name="Chen L.J."/>
            <person name="Yoshida K."/>
            <person name="Fujiwara S."/>
            <person name="Wang Z.W."/>
            <person name="Zhang Y.Q."/>
            <person name="Mitsuda N."/>
            <person name="Wang M."/>
            <person name="Liu G.H."/>
            <person name="Pecoraro L."/>
            <person name="Huang H.X."/>
            <person name="Xiao X.J."/>
            <person name="Lin M."/>
            <person name="Wu X.Y."/>
            <person name="Wu W.L."/>
            <person name="Chen Y.Y."/>
            <person name="Chang S.B."/>
            <person name="Sakamoto S."/>
            <person name="Ohme-Takagi M."/>
            <person name="Yagi M."/>
            <person name="Zeng S.J."/>
            <person name="Shen C.Y."/>
            <person name="Yeh C.M."/>
            <person name="Luo Y.B."/>
            <person name="Tsai W.C."/>
            <person name="Van de Peer Y."/>
            <person name="Liu Z.J."/>
        </authorList>
    </citation>
    <scope>NUCLEOTIDE SEQUENCE [LARGE SCALE GENOMIC DNA]</scope>
    <source>
        <strain evidence="2">cv. Shenzhen</strain>
        <tissue evidence="1">Stem</tissue>
    </source>
</reference>
<proteinExistence type="predicted"/>
<dbReference type="Proteomes" id="UP000236161">
    <property type="component" value="Unassembled WGS sequence"/>
</dbReference>
<keyword evidence="2" id="KW-1185">Reference proteome</keyword>
<protein>
    <submittedName>
        <fullName evidence="1">Uncharacterized protein</fullName>
    </submittedName>
</protein>
<evidence type="ECO:0000313" key="2">
    <source>
        <dbReference type="Proteomes" id="UP000236161"/>
    </source>
</evidence>
<dbReference type="AlphaFoldDB" id="A0A2I0B4E7"/>
<gene>
    <name evidence="1" type="ORF">AXF42_Ash012262</name>
</gene>
<organism evidence="1 2">
    <name type="scientific">Apostasia shenzhenica</name>
    <dbReference type="NCBI Taxonomy" id="1088818"/>
    <lineage>
        <taxon>Eukaryota</taxon>
        <taxon>Viridiplantae</taxon>
        <taxon>Streptophyta</taxon>
        <taxon>Embryophyta</taxon>
        <taxon>Tracheophyta</taxon>
        <taxon>Spermatophyta</taxon>
        <taxon>Magnoliopsida</taxon>
        <taxon>Liliopsida</taxon>
        <taxon>Asparagales</taxon>
        <taxon>Orchidaceae</taxon>
        <taxon>Apostasioideae</taxon>
        <taxon>Apostasia</taxon>
    </lineage>
</organism>
<name>A0A2I0B4E7_9ASPA</name>